<dbReference type="InterPro" id="IPR050367">
    <property type="entry name" value="APC_superfamily"/>
</dbReference>
<evidence type="ECO:0000256" key="6">
    <source>
        <dbReference type="SAM" id="MobiDB-lite"/>
    </source>
</evidence>
<dbReference type="RefSeq" id="WP_382358942.1">
    <property type="nucleotide sequence ID" value="NZ_JBHTGR010000022.1"/>
</dbReference>
<gene>
    <name evidence="8" type="ORF">ACFQU8_09025</name>
</gene>
<dbReference type="PANTHER" id="PTHR42770">
    <property type="entry name" value="AMINO ACID TRANSPORTER-RELATED"/>
    <property type="match status" value="1"/>
</dbReference>
<feature type="transmembrane region" description="Helical" evidence="7">
    <location>
        <begin position="88"/>
        <end position="119"/>
    </location>
</feature>
<feature type="region of interest" description="Disordered" evidence="6">
    <location>
        <begin position="480"/>
        <end position="509"/>
    </location>
</feature>
<evidence type="ECO:0000313" key="9">
    <source>
        <dbReference type="Proteomes" id="UP001596620"/>
    </source>
</evidence>
<dbReference type="PANTHER" id="PTHR42770:SF7">
    <property type="entry name" value="MEMBRANE PROTEIN"/>
    <property type="match status" value="1"/>
</dbReference>
<proteinExistence type="predicted"/>
<evidence type="ECO:0000256" key="5">
    <source>
        <dbReference type="ARBA" id="ARBA00023136"/>
    </source>
</evidence>
<keyword evidence="2" id="KW-1003">Cell membrane</keyword>
<evidence type="ECO:0000256" key="2">
    <source>
        <dbReference type="ARBA" id="ARBA00022475"/>
    </source>
</evidence>
<feature type="transmembrane region" description="Helical" evidence="7">
    <location>
        <begin position="15"/>
        <end position="37"/>
    </location>
</feature>
<organism evidence="8 9">
    <name type="scientific">Lentibacillus kimchii</name>
    <dbReference type="NCBI Taxonomy" id="1542911"/>
    <lineage>
        <taxon>Bacteria</taxon>
        <taxon>Bacillati</taxon>
        <taxon>Bacillota</taxon>
        <taxon>Bacilli</taxon>
        <taxon>Bacillales</taxon>
        <taxon>Bacillaceae</taxon>
        <taxon>Lentibacillus</taxon>
    </lineage>
</organism>
<keyword evidence="9" id="KW-1185">Reference proteome</keyword>
<dbReference type="InterPro" id="IPR002293">
    <property type="entry name" value="AA/rel_permease1"/>
</dbReference>
<feature type="transmembrane region" description="Helical" evidence="7">
    <location>
        <begin position="364"/>
        <end position="385"/>
    </location>
</feature>
<comment type="subcellular location">
    <subcellularLocation>
        <location evidence="1">Cell membrane</location>
        <topology evidence="1">Multi-pass membrane protein</topology>
    </subcellularLocation>
</comment>
<feature type="transmembrane region" description="Helical" evidence="7">
    <location>
        <begin position="205"/>
        <end position="223"/>
    </location>
</feature>
<accession>A0ABW2UVX2</accession>
<dbReference type="EMBL" id="JBHTGR010000022">
    <property type="protein sequence ID" value="MFC7747375.1"/>
    <property type="molecule type" value="Genomic_DNA"/>
</dbReference>
<dbReference type="PIRSF" id="PIRSF006060">
    <property type="entry name" value="AA_transporter"/>
    <property type="match status" value="1"/>
</dbReference>
<feature type="transmembrane region" description="Helical" evidence="7">
    <location>
        <begin position="413"/>
        <end position="431"/>
    </location>
</feature>
<dbReference type="Pfam" id="PF13520">
    <property type="entry name" value="AA_permease_2"/>
    <property type="match status" value="1"/>
</dbReference>
<feature type="transmembrane region" description="Helical" evidence="7">
    <location>
        <begin position="285"/>
        <end position="318"/>
    </location>
</feature>
<feature type="transmembrane region" description="Helical" evidence="7">
    <location>
        <begin position="131"/>
        <end position="153"/>
    </location>
</feature>
<evidence type="ECO:0000313" key="8">
    <source>
        <dbReference type="EMBL" id="MFC7747375.1"/>
    </source>
</evidence>
<feature type="transmembrane region" description="Helical" evidence="7">
    <location>
        <begin position="437"/>
        <end position="459"/>
    </location>
</feature>
<keyword evidence="5 7" id="KW-0472">Membrane</keyword>
<sequence>MEQRGQLSRTLKPQWVWAIALGSAIGWGAFVQPSVWMEDSGPLGAMIGFGIGAVLMMIIAVSYGFLIKHFPVSGGEFAYAFLGFNRNHAYVAGWFLALGYICIVALNATALSLAVRYIFPFIAEQGYLYSVAGYDVYLMEILITSAALILFAYTNIRGTGVSGRVQFVFVICMLLGIAILSIGAIFHPSTSFSGMEPLFKPDTSIWSSIVVIVAIAPWAFVGFDSIPQAAEEFNFPAKKGFTLIILALFFAGIVYMAMIMATSLADPWQSMTGLQWGTGDAMVDLFGDFGLIILAVALVMGVCTGLNGFYLSSSRLLFAMGRAKIIPGIFAKLHPKYGTPYAGIMFTSIVCLISPWFGREVLNWIVDMSSVGVTIAYIYTCVTAFKMFKWSNETSLSDQFRTLPSVAAPFKKVFSLAGALIGFAFLLLLLIPASPAFMGIPSLIALVIWLALGTVFYLYKAPEFNKIEYQEMEHLILGHHSENTSPNDTEEVSATDEDPSADNMKGKYE</sequence>
<evidence type="ECO:0000256" key="7">
    <source>
        <dbReference type="SAM" id="Phobius"/>
    </source>
</evidence>
<reference evidence="9" key="1">
    <citation type="journal article" date="2019" name="Int. J. Syst. Evol. Microbiol.">
        <title>The Global Catalogue of Microorganisms (GCM) 10K type strain sequencing project: providing services to taxonomists for standard genome sequencing and annotation.</title>
        <authorList>
            <consortium name="The Broad Institute Genomics Platform"/>
            <consortium name="The Broad Institute Genome Sequencing Center for Infectious Disease"/>
            <person name="Wu L."/>
            <person name="Ma J."/>
        </authorList>
    </citation>
    <scope>NUCLEOTIDE SEQUENCE [LARGE SCALE GENOMIC DNA]</scope>
    <source>
        <strain evidence="9">JCM 30234</strain>
    </source>
</reference>
<feature type="transmembrane region" description="Helical" evidence="7">
    <location>
        <begin position="339"/>
        <end position="358"/>
    </location>
</feature>
<evidence type="ECO:0000256" key="1">
    <source>
        <dbReference type="ARBA" id="ARBA00004651"/>
    </source>
</evidence>
<feature type="transmembrane region" description="Helical" evidence="7">
    <location>
        <begin position="43"/>
        <end position="67"/>
    </location>
</feature>
<keyword evidence="3 7" id="KW-0812">Transmembrane</keyword>
<evidence type="ECO:0000256" key="3">
    <source>
        <dbReference type="ARBA" id="ARBA00022692"/>
    </source>
</evidence>
<feature type="transmembrane region" description="Helical" evidence="7">
    <location>
        <begin position="243"/>
        <end position="265"/>
    </location>
</feature>
<feature type="transmembrane region" description="Helical" evidence="7">
    <location>
        <begin position="165"/>
        <end position="185"/>
    </location>
</feature>
<protein>
    <submittedName>
        <fullName evidence="8">APC family permease</fullName>
    </submittedName>
</protein>
<keyword evidence="4 7" id="KW-1133">Transmembrane helix</keyword>
<feature type="compositionally biased region" description="Acidic residues" evidence="6">
    <location>
        <begin position="488"/>
        <end position="500"/>
    </location>
</feature>
<comment type="caution">
    <text evidence="8">The sequence shown here is derived from an EMBL/GenBank/DDBJ whole genome shotgun (WGS) entry which is preliminary data.</text>
</comment>
<dbReference type="Gene3D" id="1.20.1740.10">
    <property type="entry name" value="Amino acid/polyamine transporter I"/>
    <property type="match status" value="1"/>
</dbReference>
<dbReference type="Proteomes" id="UP001596620">
    <property type="component" value="Unassembled WGS sequence"/>
</dbReference>
<evidence type="ECO:0000256" key="4">
    <source>
        <dbReference type="ARBA" id="ARBA00022989"/>
    </source>
</evidence>
<name>A0ABW2UVX2_9BACI</name>